<feature type="non-terminal residue" evidence="1">
    <location>
        <position position="1"/>
    </location>
</feature>
<comment type="caution">
    <text evidence="1">The sequence shown here is derived from an EMBL/GenBank/DDBJ whole genome shotgun (WGS) entry which is preliminary data.</text>
</comment>
<keyword evidence="2" id="KW-1185">Reference proteome</keyword>
<proteinExistence type="predicted"/>
<dbReference type="EMBL" id="JABBWG010000013">
    <property type="protein sequence ID" value="KAG1817658.1"/>
    <property type="molecule type" value="Genomic_DNA"/>
</dbReference>
<organism evidence="1 2">
    <name type="scientific">Suillus subaureus</name>
    <dbReference type="NCBI Taxonomy" id="48587"/>
    <lineage>
        <taxon>Eukaryota</taxon>
        <taxon>Fungi</taxon>
        <taxon>Dikarya</taxon>
        <taxon>Basidiomycota</taxon>
        <taxon>Agaricomycotina</taxon>
        <taxon>Agaricomycetes</taxon>
        <taxon>Agaricomycetidae</taxon>
        <taxon>Boletales</taxon>
        <taxon>Suillineae</taxon>
        <taxon>Suillaceae</taxon>
        <taxon>Suillus</taxon>
    </lineage>
</organism>
<feature type="non-terminal residue" evidence="1">
    <location>
        <position position="81"/>
    </location>
</feature>
<accession>A0A9P7JED7</accession>
<name>A0A9P7JED7_9AGAM</name>
<dbReference type="AlphaFoldDB" id="A0A9P7JED7"/>
<dbReference type="OrthoDB" id="3224744at2759"/>
<dbReference type="GeneID" id="64623491"/>
<gene>
    <name evidence="1" type="ORF">BJ212DRAFT_1228892</name>
</gene>
<evidence type="ECO:0000313" key="2">
    <source>
        <dbReference type="Proteomes" id="UP000807769"/>
    </source>
</evidence>
<evidence type="ECO:0000313" key="1">
    <source>
        <dbReference type="EMBL" id="KAG1817658.1"/>
    </source>
</evidence>
<dbReference type="Proteomes" id="UP000807769">
    <property type="component" value="Unassembled WGS sequence"/>
</dbReference>
<dbReference type="RefSeq" id="XP_041193900.1">
    <property type="nucleotide sequence ID" value="XM_041329474.1"/>
</dbReference>
<sequence length="81" mass="9145">DRSTLLSYLANILRDRFQQQGFLSDLDELHLALALCSPGNSFQSESLNLAMSLQTRFEQRGNLPDLDETIELCRAALFLCP</sequence>
<protein>
    <submittedName>
        <fullName evidence="1">Uncharacterized protein</fullName>
    </submittedName>
</protein>
<reference evidence="1" key="1">
    <citation type="journal article" date="2020" name="New Phytol.">
        <title>Comparative genomics reveals dynamic genome evolution in host specialist ectomycorrhizal fungi.</title>
        <authorList>
            <person name="Lofgren L.A."/>
            <person name="Nguyen N.H."/>
            <person name="Vilgalys R."/>
            <person name="Ruytinx J."/>
            <person name="Liao H.L."/>
            <person name="Branco S."/>
            <person name="Kuo A."/>
            <person name="LaButti K."/>
            <person name="Lipzen A."/>
            <person name="Andreopoulos W."/>
            <person name="Pangilinan J."/>
            <person name="Riley R."/>
            <person name="Hundley H."/>
            <person name="Na H."/>
            <person name="Barry K."/>
            <person name="Grigoriev I.V."/>
            <person name="Stajich J.E."/>
            <person name="Kennedy P.G."/>
        </authorList>
    </citation>
    <scope>NUCLEOTIDE SEQUENCE</scope>
    <source>
        <strain evidence="1">MN1</strain>
    </source>
</reference>